<gene>
    <name evidence="6" type="ORF">KOW79_011280</name>
</gene>
<feature type="compositionally biased region" description="Low complexity" evidence="4">
    <location>
        <begin position="517"/>
        <end position="542"/>
    </location>
</feature>
<dbReference type="Proteomes" id="UP000824219">
    <property type="component" value="Linkage Group LG13"/>
</dbReference>
<dbReference type="GO" id="GO:0004672">
    <property type="term" value="F:protein kinase activity"/>
    <property type="evidence" value="ECO:0007669"/>
    <property type="project" value="InterPro"/>
</dbReference>
<organism evidence="6 7">
    <name type="scientific">Hemibagrus wyckioides</name>
    <dbReference type="NCBI Taxonomy" id="337641"/>
    <lineage>
        <taxon>Eukaryota</taxon>
        <taxon>Metazoa</taxon>
        <taxon>Chordata</taxon>
        <taxon>Craniata</taxon>
        <taxon>Vertebrata</taxon>
        <taxon>Euteleostomi</taxon>
        <taxon>Actinopterygii</taxon>
        <taxon>Neopterygii</taxon>
        <taxon>Teleostei</taxon>
        <taxon>Ostariophysi</taxon>
        <taxon>Siluriformes</taxon>
        <taxon>Bagridae</taxon>
        <taxon>Hemibagrus</taxon>
    </lineage>
</organism>
<dbReference type="AlphaFoldDB" id="A0A9D3SMQ1"/>
<feature type="domain" description="Protein kinase" evidence="5">
    <location>
        <begin position="28"/>
        <end position="492"/>
    </location>
</feature>
<protein>
    <recommendedName>
        <fullName evidence="5">Protein kinase domain-containing protein</fullName>
    </recommendedName>
</protein>
<keyword evidence="7" id="KW-1185">Reference proteome</keyword>
<evidence type="ECO:0000313" key="6">
    <source>
        <dbReference type="EMBL" id="KAG7324964.1"/>
    </source>
</evidence>
<feature type="binding site" evidence="3">
    <location>
        <position position="57"/>
    </location>
    <ligand>
        <name>ATP</name>
        <dbReference type="ChEBI" id="CHEBI:30616"/>
    </ligand>
</feature>
<keyword evidence="2 3" id="KW-0067">ATP-binding</keyword>
<dbReference type="GO" id="GO:0005524">
    <property type="term" value="F:ATP binding"/>
    <property type="evidence" value="ECO:0007669"/>
    <property type="project" value="UniProtKB-UniRule"/>
</dbReference>
<name>A0A9D3SMQ1_9TELE</name>
<evidence type="ECO:0000256" key="1">
    <source>
        <dbReference type="ARBA" id="ARBA00022741"/>
    </source>
</evidence>
<proteinExistence type="predicted"/>
<dbReference type="OrthoDB" id="40902at2759"/>
<dbReference type="Gene3D" id="1.10.510.10">
    <property type="entry name" value="Transferase(Phosphotransferase) domain 1"/>
    <property type="match status" value="2"/>
</dbReference>
<accession>A0A9D3SMQ1</accession>
<dbReference type="PROSITE" id="PS00107">
    <property type="entry name" value="PROTEIN_KINASE_ATP"/>
    <property type="match status" value="1"/>
</dbReference>
<sequence>MSETRNRHGNKCEEKFRTRFDPRITARYDIKALIGRGSFSHVVRVEHRYTHQPFAIKLLEVGKHKGQDTCHVELGILRRVHHANIIRLVEVFETPHRVYLVLELATGGELLDRVVSRGFFTERDATKALVMVSRGLSYIHALGVIHRDLKPENLLYYHPGQDSRLIITDFGLACWSRKSQMVECDDVVTGGSCVPGTGKDIAGCARPDREDDGGADDADSCDIVGRKAKGAEDNCRLVDDGKARDESSQRAIRGDGRKDTNGISTGDEREIDKSLGFDGMEKGSDGLVDEMTSSPKCSEGTKRTQNACIEDSKTDGLEGYKCTNMNMAEGKENRVTPNTHDKLKDRRHNYCIKSRRDRVARSPDKSTNLHCKVKEHSNINYDSQKSHDWSLRTLCGTPEYLAPEMVAGRTYGCEVDMWALGVISYIVLSGSMPFEQRSQPRLFKAILRGNYSFHGQPWSSISNQAKDFIERLLSVKPEQRMTAEQALKHPWLLNMAACSSNKNLHRPISQNLHQRASRASNYSSSSRSVPESRSVVSSRSQSRLDSGQLARIRCQHSVAVYA</sequence>
<dbReference type="InterPro" id="IPR011009">
    <property type="entry name" value="Kinase-like_dom_sf"/>
</dbReference>
<reference evidence="6 7" key="1">
    <citation type="submission" date="2021-06" db="EMBL/GenBank/DDBJ databases">
        <title>Chromosome-level genome assembly of the red-tail catfish (Hemibagrus wyckioides).</title>
        <authorList>
            <person name="Shao F."/>
        </authorList>
    </citation>
    <scope>NUCLEOTIDE SEQUENCE [LARGE SCALE GENOMIC DNA]</scope>
    <source>
        <strain evidence="6">EC202008001</strain>
        <tissue evidence="6">Blood</tissue>
    </source>
</reference>
<feature type="region of interest" description="Disordered" evidence="4">
    <location>
        <begin position="239"/>
        <end position="278"/>
    </location>
</feature>
<evidence type="ECO:0000259" key="5">
    <source>
        <dbReference type="PROSITE" id="PS50011"/>
    </source>
</evidence>
<dbReference type="InterPro" id="IPR000719">
    <property type="entry name" value="Prot_kinase_dom"/>
</dbReference>
<dbReference type="PROSITE" id="PS00108">
    <property type="entry name" value="PROTEIN_KINASE_ST"/>
    <property type="match status" value="1"/>
</dbReference>
<dbReference type="SUPFAM" id="SSF56112">
    <property type="entry name" value="Protein kinase-like (PK-like)"/>
    <property type="match status" value="1"/>
</dbReference>
<dbReference type="InterPro" id="IPR008271">
    <property type="entry name" value="Ser/Thr_kinase_AS"/>
</dbReference>
<dbReference type="InterPro" id="IPR017441">
    <property type="entry name" value="Protein_kinase_ATP_BS"/>
</dbReference>
<evidence type="ECO:0000256" key="4">
    <source>
        <dbReference type="SAM" id="MobiDB-lite"/>
    </source>
</evidence>
<dbReference type="Pfam" id="PF00069">
    <property type="entry name" value="Pkinase"/>
    <property type="match status" value="2"/>
</dbReference>
<evidence type="ECO:0000256" key="3">
    <source>
        <dbReference type="PROSITE-ProRule" id="PRU10141"/>
    </source>
</evidence>
<keyword evidence="1 3" id="KW-0547">Nucleotide-binding</keyword>
<comment type="caution">
    <text evidence="6">The sequence shown here is derived from an EMBL/GenBank/DDBJ whole genome shotgun (WGS) entry which is preliminary data.</text>
</comment>
<feature type="region of interest" description="Disordered" evidence="4">
    <location>
        <begin position="512"/>
        <end position="542"/>
    </location>
</feature>
<dbReference type="SMART" id="SM00220">
    <property type="entry name" value="S_TKc"/>
    <property type="match status" value="1"/>
</dbReference>
<dbReference type="PANTHER" id="PTHR24347">
    <property type="entry name" value="SERINE/THREONINE-PROTEIN KINASE"/>
    <property type="match status" value="1"/>
</dbReference>
<evidence type="ECO:0000256" key="2">
    <source>
        <dbReference type="ARBA" id="ARBA00022840"/>
    </source>
</evidence>
<dbReference type="PROSITE" id="PS50011">
    <property type="entry name" value="PROTEIN_KINASE_DOM"/>
    <property type="match status" value="1"/>
</dbReference>
<evidence type="ECO:0000313" key="7">
    <source>
        <dbReference type="Proteomes" id="UP000824219"/>
    </source>
</evidence>
<dbReference type="EMBL" id="JAHKSW010000013">
    <property type="protein sequence ID" value="KAG7324964.1"/>
    <property type="molecule type" value="Genomic_DNA"/>
</dbReference>